<evidence type="ECO:0000256" key="8">
    <source>
        <dbReference type="RuleBase" id="RU364063"/>
    </source>
</evidence>
<dbReference type="PANTHER" id="PTHR11669">
    <property type="entry name" value="REPLICATION FACTOR C / DNA POLYMERASE III GAMMA-TAU SUBUNIT"/>
    <property type="match status" value="1"/>
</dbReference>
<proteinExistence type="inferred from homology"/>
<dbReference type="GO" id="GO:0006261">
    <property type="term" value="P:DNA-templated DNA replication"/>
    <property type="evidence" value="ECO:0007669"/>
    <property type="project" value="TreeGrafter"/>
</dbReference>
<dbReference type="NCBIfam" id="NF004046">
    <property type="entry name" value="PRK05563.1"/>
    <property type="match status" value="1"/>
</dbReference>
<dbReference type="AlphaFoldDB" id="A0A2H0TG18"/>
<evidence type="ECO:0000256" key="1">
    <source>
        <dbReference type="ARBA" id="ARBA00006360"/>
    </source>
</evidence>
<comment type="subunit">
    <text evidence="8">DNA polymerase III contains a core (composed of alpha, epsilon and theta chains) that associates with a tau subunit. This core dimerizes to form the POLIII' complex. PolIII' associates with the gamma complex (composed of gamma, delta, delta', psi and chi chains) and with the beta chain to form the complete DNA polymerase III complex.</text>
</comment>
<evidence type="ECO:0000256" key="6">
    <source>
        <dbReference type="ARBA" id="ARBA00022932"/>
    </source>
</evidence>
<keyword evidence="8" id="KW-0548">Nucleotidyltransferase</keyword>
<dbReference type="GO" id="GO:0009360">
    <property type="term" value="C:DNA polymerase III complex"/>
    <property type="evidence" value="ECO:0007669"/>
    <property type="project" value="InterPro"/>
</dbReference>
<feature type="domain" description="AAA+ ATPase" evidence="9">
    <location>
        <begin position="37"/>
        <end position="176"/>
    </location>
</feature>
<keyword evidence="2" id="KW-0479">Metal-binding</keyword>
<dbReference type="InterPro" id="IPR050238">
    <property type="entry name" value="DNA_Rep/Repair_Clamp_Loader"/>
</dbReference>
<dbReference type="GO" id="GO:0005524">
    <property type="term" value="F:ATP binding"/>
    <property type="evidence" value="ECO:0007669"/>
    <property type="project" value="UniProtKB-KW"/>
</dbReference>
<dbReference type="EMBL" id="PFCN01000014">
    <property type="protein sequence ID" value="PIR70508.1"/>
    <property type="molecule type" value="Genomic_DNA"/>
</dbReference>
<keyword evidence="8" id="KW-0235">DNA replication</keyword>
<evidence type="ECO:0000313" key="11">
    <source>
        <dbReference type="Proteomes" id="UP000229383"/>
    </source>
</evidence>
<dbReference type="SMART" id="SM00382">
    <property type="entry name" value="AAA"/>
    <property type="match status" value="1"/>
</dbReference>
<dbReference type="SUPFAM" id="SSF48019">
    <property type="entry name" value="post-AAA+ oligomerization domain-like"/>
    <property type="match status" value="1"/>
</dbReference>
<comment type="function">
    <text evidence="8">DNA polymerase III is a complex, multichain enzyme responsible for most of the replicative synthesis in bacteria. This DNA polymerase also exhibits 3' to 5' exonuclease activity.</text>
</comment>
<dbReference type="FunFam" id="3.40.50.300:FF:000014">
    <property type="entry name" value="DNA polymerase III subunit gamma/tau"/>
    <property type="match status" value="1"/>
</dbReference>
<evidence type="ECO:0000313" key="10">
    <source>
        <dbReference type="EMBL" id="PIR70508.1"/>
    </source>
</evidence>
<sequence>MEHSVFYRKYRPQTFEEVRGQEHITESLKRDLEEHRISHAYLFSGPRGTGKTSVARILARAVNCEKDPGPCNKCEVCSDFSSGRTLDLIEIDAASNRGIDDIRAIKEQVLLMPSKGRRKVYIVDEAHMMTKDAFNAFLKTLEEPPEHAMFIMATTEPEKMPETIISRTQHFKFRPLSEKLIAETLKEVSKKEGIILKDEAAILLAFLSEGSLRDAMNYLTQVRSLGGKEVGEDEIRKAFGVPSVHLAQRLMDSIFKKDLPRAIENISEIEKAGASADLFLKMLIRNYRFLFLSKISSSFTVKMKEMVGERDYDYFLEKLDGVNAEDIQNSLVTLLQTANERYAGPHQTLPLELAVSKIISGK</sequence>
<accession>A0A2H0TG18</accession>
<comment type="similarity">
    <text evidence="1 8">Belongs to the DnaX/STICHEL family.</text>
</comment>
<organism evidence="10 11">
    <name type="scientific">Candidatus Niyogibacteria bacterium CG10_big_fil_rev_8_21_14_0_10_42_19</name>
    <dbReference type="NCBI Taxonomy" id="1974725"/>
    <lineage>
        <taxon>Bacteria</taxon>
        <taxon>Candidatus Niyogiibacteriota</taxon>
    </lineage>
</organism>
<evidence type="ECO:0000256" key="2">
    <source>
        <dbReference type="ARBA" id="ARBA00022723"/>
    </source>
</evidence>
<dbReference type="InterPro" id="IPR012763">
    <property type="entry name" value="DNA_pol_III_sug/sutau_N"/>
</dbReference>
<dbReference type="Gene3D" id="1.10.8.60">
    <property type="match status" value="1"/>
</dbReference>
<gene>
    <name evidence="8" type="primary">dnaX</name>
    <name evidence="10" type="ORF">COU46_01050</name>
</gene>
<evidence type="ECO:0000256" key="4">
    <source>
        <dbReference type="ARBA" id="ARBA00022833"/>
    </source>
</evidence>
<reference evidence="11" key="1">
    <citation type="submission" date="2017-09" db="EMBL/GenBank/DDBJ databases">
        <title>Depth-based differentiation of microbial function through sediment-hosted aquifers and enrichment of novel symbionts in the deep terrestrial subsurface.</title>
        <authorList>
            <person name="Probst A.J."/>
            <person name="Ladd B."/>
            <person name="Jarett J.K."/>
            <person name="Geller-Mcgrath D.E."/>
            <person name="Sieber C.M.K."/>
            <person name="Emerson J.B."/>
            <person name="Anantharaman K."/>
            <person name="Thomas B.C."/>
            <person name="Malmstrom R."/>
            <person name="Stieglmeier M."/>
            <person name="Klingl A."/>
            <person name="Woyke T."/>
            <person name="Ryan C.M."/>
            <person name="Banfield J.F."/>
        </authorList>
    </citation>
    <scope>NUCLEOTIDE SEQUENCE [LARGE SCALE GENOMIC DNA]</scope>
</reference>
<dbReference type="GO" id="GO:0003677">
    <property type="term" value="F:DNA binding"/>
    <property type="evidence" value="ECO:0007669"/>
    <property type="project" value="InterPro"/>
</dbReference>
<keyword evidence="4" id="KW-0862">Zinc</keyword>
<dbReference type="GO" id="GO:0046872">
    <property type="term" value="F:metal ion binding"/>
    <property type="evidence" value="ECO:0007669"/>
    <property type="project" value="UniProtKB-KW"/>
</dbReference>
<comment type="caution">
    <text evidence="10">The sequence shown here is derived from an EMBL/GenBank/DDBJ whole genome shotgun (WGS) entry which is preliminary data.</text>
</comment>
<dbReference type="GO" id="GO:0003887">
    <property type="term" value="F:DNA-directed DNA polymerase activity"/>
    <property type="evidence" value="ECO:0007669"/>
    <property type="project" value="UniProtKB-KW"/>
</dbReference>
<dbReference type="EC" id="2.7.7.7" evidence="8"/>
<dbReference type="CDD" id="cd00009">
    <property type="entry name" value="AAA"/>
    <property type="match status" value="1"/>
</dbReference>
<dbReference type="InterPro" id="IPR001270">
    <property type="entry name" value="ClpA/B"/>
</dbReference>
<evidence type="ECO:0000256" key="7">
    <source>
        <dbReference type="ARBA" id="ARBA00049244"/>
    </source>
</evidence>
<dbReference type="InterPro" id="IPR027417">
    <property type="entry name" value="P-loop_NTPase"/>
</dbReference>
<dbReference type="Pfam" id="PF13177">
    <property type="entry name" value="DNA_pol3_delta2"/>
    <property type="match status" value="1"/>
</dbReference>
<dbReference type="SUPFAM" id="SSF52540">
    <property type="entry name" value="P-loop containing nucleoside triphosphate hydrolases"/>
    <property type="match status" value="1"/>
</dbReference>
<evidence type="ECO:0000256" key="3">
    <source>
        <dbReference type="ARBA" id="ARBA00022741"/>
    </source>
</evidence>
<keyword evidence="6 8" id="KW-0239">DNA-directed DNA polymerase</keyword>
<dbReference type="InterPro" id="IPR008921">
    <property type="entry name" value="DNA_pol3_clamp-load_cplx_C"/>
</dbReference>
<keyword evidence="8" id="KW-0808">Transferase</keyword>
<dbReference type="NCBIfam" id="TIGR02397">
    <property type="entry name" value="dnaX_nterm"/>
    <property type="match status" value="1"/>
</dbReference>
<keyword evidence="3 8" id="KW-0547">Nucleotide-binding</keyword>
<evidence type="ECO:0000256" key="5">
    <source>
        <dbReference type="ARBA" id="ARBA00022840"/>
    </source>
</evidence>
<dbReference type="Proteomes" id="UP000229383">
    <property type="component" value="Unassembled WGS sequence"/>
</dbReference>
<dbReference type="PANTHER" id="PTHR11669:SF0">
    <property type="entry name" value="PROTEIN STICHEL-LIKE 2"/>
    <property type="match status" value="1"/>
</dbReference>
<keyword evidence="5 8" id="KW-0067">ATP-binding</keyword>
<dbReference type="Gene3D" id="3.40.50.300">
    <property type="entry name" value="P-loop containing nucleotide triphosphate hydrolases"/>
    <property type="match status" value="1"/>
</dbReference>
<comment type="catalytic activity">
    <reaction evidence="7 8">
        <text>DNA(n) + a 2'-deoxyribonucleoside 5'-triphosphate = DNA(n+1) + diphosphate</text>
        <dbReference type="Rhea" id="RHEA:22508"/>
        <dbReference type="Rhea" id="RHEA-COMP:17339"/>
        <dbReference type="Rhea" id="RHEA-COMP:17340"/>
        <dbReference type="ChEBI" id="CHEBI:33019"/>
        <dbReference type="ChEBI" id="CHEBI:61560"/>
        <dbReference type="ChEBI" id="CHEBI:173112"/>
        <dbReference type="EC" id="2.7.7.7"/>
    </reaction>
</comment>
<dbReference type="Gene3D" id="1.20.272.10">
    <property type="match status" value="1"/>
</dbReference>
<dbReference type="InterPro" id="IPR003593">
    <property type="entry name" value="AAA+_ATPase"/>
</dbReference>
<name>A0A2H0TG18_9BACT</name>
<protein>
    <recommendedName>
        <fullName evidence="8">DNA polymerase III subunit gamma/tau</fullName>
        <ecNumber evidence="8">2.7.7.7</ecNumber>
    </recommendedName>
</protein>
<evidence type="ECO:0000259" key="9">
    <source>
        <dbReference type="SMART" id="SM00382"/>
    </source>
</evidence>
<dbReference type="PRINTS" id="PR00300">
    <property type="entry name" value="CLPPROTEASEA"/>
</dbReference>